<dbReference type="AlphaFoldDB" id="V2WNS0"/>
<proteinExistence type="predicted"/>
<dbReference type="InterPro" id="IPR027417">
    <property type="entry name" value="P-loop_NTPase"/>
</dbReference>
<comment type="caution">
    <text evidence="1">The sequence shown here is derived from an EMBL/GenBank/DDBJ whole genome shotgun (WGS) entry which is preliminary data.</text>
</comment>
<keyword evidence="2" id="KW-1185">Reference proteome</keyword>
<organism evidence="1 2">
    <name type="scientific">Moniliophthora roreri (strain MCA 2997)</name>
    <name type="common">Cocoa frosty pod rot fungus</name>
    <name type="synonym">Crinipellis roreri</name>
    <dbReference type="NCBI Taxonomy" id="1381753"/>
    <lineage>
        <taxon>Eukaryota</taxon>
        <taxon>Fungi</taxon>
        <taxon>Dikarya</taxon>
        <taxon>Basidiomycota</taxon>
        <taxon>Agaricomycotina</taxon>
        <taxon>Agaricomycetes</taxon>
        <taxon>Agaricomycetidae</taxon>
        <taxon>Agaricales</taxon>
        <taxon>Marasmiineae</taxon>
        <taxon>Marasmiaceae</taxon>
        <taxon>Moniliophthora</taxon>
    </lineage>
</organism>
<dbReference type="HOGENOM" id="CLU_033907_2_1_1"/>
<dbReference type="Gene3D" id="3.40.50.300">
    <property type="entry name" value="P-loop containing nucleotide triphosphate hydrolases"/>
    <property type="match status" value="1"/>
</dbReference>
<sequence length="203" mass="23598">MFYITGESTQLLEKGNPTIFPERFFFSITSPIITIRHPARMLSSWARAVSAYGIPPEGDLVLHDMEMLSRYRWERLIFDEYRKGGGKPIVVDGDKLLQDTKGQMKQLCEALRVDDAKIQYTWDSAVDHKDELYSHFPEPMIAFIGMMRGSKGVIDRQVDNKDLDIAVEERKWAEEWNEDLARTMREFVTSSLEDYGYLLQFSL</sequence>
<reference evidence="1 2" key="1">
    <citation type="journal article" date="2014" name="BMC Genomics">
        <title>Genome and secretome analysis of the hemibiotrophic fungal pathogen, Moniliophthora roreri, which causes frosty pod rot disease of cacao: mechanisms of the biotrophic and necrotrophic phases.</title>
        <authorList>
            <person name="Meinhardt L.W."/>
            <person name="Costa G.G.L."/>
            <person name="Thomazella D.P.T."/>
            <person name="Teixeira P.J.P.L."/>
            <person name="Carazzolle M.F."/>
            <person name="Schuster S.C."/>
            <person name="Carlson J.E."/>
            <person name="Guiltinan M.J."/>
            <person name="Mieczkowski P."/>
            <person name="Farmer A."/>
            <person name="Ramaraj T."/>
            <person name="Crozier J."/>
            <person name="Davis R.E."/>
            <person name="Shao J."/>
            <person name="Melnick R.L."/>
            <person name="Pereira G.A.G."/>
            <person name="Bailey B.A."/>
        </authorList>
    </citation>
    <scope>NUCLEOTIDE SEQUENCE [LARGE SCALE GENOMIC DNA]</scope>
    <source>
        <strain evidence="1 2">MCA 2997</strain>
    </source>
</reference>
<accession>V2WNS0</accession>
<name>V2WNS0_MONRO</name>
<dbReference type="OrthoDB" id="3650366at2759"/>
<protein>
    <submittedName>
        <fullName evidence="1">Uncharacterized protein</fullName>
    </submittedName>
</protein>
<dbReference type="SUPFAM" id="SSF52540">
    <property type="entry name" value="P-loop containing nucleoside triphosphate hydrolases"/>
    <property type="match status" value="1"/>
</dbReference>
<dbReference type="Proteomes" id="UP000017559">
    <property type="component" value="Unassembled WGS sequence"/>
</dbReference>
<dbReference type="EMBL" id="AWSO01001620">
    <property type="protein sequence ID" value="ESK83207.1"/>
    <property type="molecule type" value="Genomic_DNA"/>
</dbReference>
<evidence type="ECO:0000313" key="1">
    <source>
        <dbReference type="EMBL" id="ESK83207.1"/>
    </source>
</evidence>
<dbReference type="KEGG" id="mrr:Moror_3290"/>
<gene>
    <name evidence="1" type="ORF">Moror_3290</name>
</gene>
<evidence type="ECO:0000313" key="2">
    <source>
        <dbReference type="Proteomes" id="UP000017559"/>
    </source>
</evidence>